<gene>
    <name evidence="1" type="ORF">DHETER_LOCUS2038</name>
</gene>
<dbReference type="Proteomes" id="UP000789702">
    <property type="component" value="Unassembled WGS sequence"/>
</dbReference>
<protein>
    <submittedName>
        <fullName evidence="1">7226_t:CDS:1</fullName>
    </submittedName>
</protein>
<evidence type="ECO:0000313" key="2">
    <source>
        <dbReference type="Proteomes" id="UP000789702"/>
    </source>
</evidence>
<proteinExistence type="predicted"/>
<sequence>MWNFKDGILATQAYEKFDLIIGDFSVIMDLLTKHSVIYNLIG</sequence>
<reference evidence="1" key="1">
    <citation type="submission" date="2021-06" db="EMBL/GenBank/DDBJ databases">
        <authorList>
            <person name="Kallberg Y."/>
            <person name="Tangrot J."/>
            <person name="Rosling A."/>
        </authorList>
    </citation>
    <scope>NUCLEOTIDE SEQUENCE</scope>
    <source>
        <strain evidence="1">IL203A</strain>
    </source>
</reference>
<accession>A0ACA9KKH9</accession>
<comment type="caution">
    <text evidence="1">The sequence shown here is derived from an EMBL/GenBank/DDBJ whole genome shotgun (WGS) entry which is preliminary data.</text>
</comment>
<dbReference type="EMBL" id="CAJVPU010001364">
    <property type="protein sequence ID" value="CAG8478755.1"/>
    <property type="molecule type" value="Genomic_DNA"/>
</dbReference>
<name>A0ACA9KKH9_9GLOM</name>
<keyword evidence="2" id="KW-1185">Reference proteome</keyword>
<organism evidence="1 2">
    <name type="scientific">Dentiscutata heterogama</name>
    <dbReference type="NCBI Taxonomy" id="1316150"/>
    <lineage>
        <taxon>Eukaryota</taxon>
        <taxon>Fungi</taxon>
        <taxon>Fungi incertae sedis</taxon>
        <taxon>Mucoromycota</taxon>
        <taxon>Glomeromycotina</taxon>
        <taxon>Glomeromycetes</taxon>
        <taxon>Diversisporales</taxon>
        <taxon>Gigasporaceae</taxon>
        <taxon>Dentiscutata</taxon>
    </lineage>
</organism>
<evidence type="ECO:0000313" key="1">
    <source>
        <dbReference type="EMBL" id="CAG8478755.1"/>
    </source>
</evidence>